<evidence type="ECO:0000313" key="3">
    <source>
        <dbReference type="Proteomes" id="UP000093053"/>
    </source>
</evidence>
<name>A0A1B2HM86_9PSEU</name>
<dbReference type="KEGG" id="led:BBK82_25045"/>
<keyword evidence="3" id="KW-1185">Reference proteome</keyword>
<sequence length="67" mass="6964">MGSAASGASASTANVTYQRPSGSRETTTVVGSNAVMSTLSKDHTNRSGVLVFARFSTPSRSRNAERV</sequence>
<feature type="compositionally biased region" description="Low complexity" evidence="1">
    <location>
        <begin position="1"/>
        <end position="11"/>
    </location>
</feature>
<accession>A0A1B2HM86</accession>
<evidence type="ECO:0000313" key="2">
    <source>
        <dbReference type="EMBL" id="ANZ38847.1"/>
    </source>
</evidence>
<evidence type="ECO:0000256" key="1">
    <source>
        <dbReference type="SAM" id="MobiDB-lite"/>
    </source>
</evidence>
<protein>
    <submittedName>
        <fullName evidence="2">Uncharacterized protein</fullName>
    </submittedName>
</protein>
<dbReference type="EMBL" id="CP016793">
    <property type="protein sequence ID" value="ANZ38847.1"/>
    <property type="molecule type" value="Genomic_DNA"/>
</dbReference>
<proteinExistence type="predicted"/>
<dbReference type="AlphaFoldDB" id="A0A1B2HM86"/>
<gene>
    <name evidence="2" type="ORF">BBK82_25045</name>
</gene>
<dbReference type="Proteomes" id="UP000093053">
    <property type="component" value="Chromosome"/>
</dbReference>
<feature type="compositionally biased region" description="Polar residues" evidence="1">
    <location>
        <begin position="12"/>
        <end position="29"/>
    </location>
</feature>
<feature type="region of interest" description="Disordered" evidence="1">
    <location>
        <begin position="1"/>
        <end position="29"/>
    </location>
</feature>
<organism evidence="2 3">
    <name type="scientific">Lentzea guizhouensis</name>
    <dbReference type="NCBI Taxonomy" id="1586287"/>
    <lineage>
        <taxon>Bacteria</taxon>
        <taxon>Bacillati</taxon>
        <taxon>Actinomycetota</taxon>
        <taxon>Actinomycetes</taxon>
        <taxon>Pseudonocardiales</taxon>
        <taxon>Pseudonocardiaceae</taxon>
        <taxon>Lentzea</taxon>
    </lineage>
</organism>
<reference evidence="2 3" key="1">
    <citation type="submission" date="2016-07" db="EMBL/GenBank/DDBJ databases">
        <title>Complete genome sequence of the Lentzea guizhouensis DHS C013.</title>
        <authorList>
            <person name="Cao C."/>
        </authorList>
    </citation>
    <scope>NUCLEOTIDE SEQUENCE [LARGE SCALE GENOMIC DNA]</scope>
    <source>
        <strain evidence="2 3">DHS C013</strain>
    </source>
</reference>